<feature type="non-terminal residue" evidence="2">
    <location>
        <position position="1"/>
    </location>
</feature>
<feature type="compositionally biased region" description="Pro residues" evidence="1">
    <location>
        <begin position="112"/>
        <end position="123"/>
    </location>
</feature>
<name>A0A1D1YMZ7_9ARAE</name>
<dbReference type="EMBL" id="GDJX01011920">
    <property type="protein sequence ID" value="JAT56016.1"/>
    <property type="molecule type" value="Transcribed_RNA"/>
</dbReference>
<proteinExistence type="predicted"/>
<sequence length="304" mass="32709">KGSTSVSSSRAWAVPYCARGNLHPTSLGCRLCLWPPPTSSSLWAAGAEGFKGVPSKPLNPFLRWYQSSRIRLPFFLSLSLVSGQLKEGPLSGRSEEDLLHLLLICPAAQESPVPPSPRPPAHPARPRPGCAPPQIQSLPVLHPRSSPCRARSSATLISRGSASSRLSSSSGAPPDPPSPRPQQRRDWGSSCDSSSAASSRSVLSRSSPRLLRRRVNVDIGERPLLRPPPPAAPLAAPALCRARPRHRSCRRPTLDLPSSPAVICLDQPEKQRQHLLLTPTAPPVDPAPSAPWFAPPKLLVYIRA</sequence>
<gene>
    <name evidence="2" type="ORF">g.61973</name>
</gene>
<evidence type="ECO:0000313" key="2">
    <source>
        <dbReference type="EMBL" id="JAT56016.1"/>
    </source>
</evidence>
<feature type="region of interest" description="Disordered" evidence="1">
    <location>
        <begin position="110"/>
        <end position="207"/>
    </location>
</feature>
<reference evidence="2" key="1">
    <citation type="submission" date="2015-07" db="EMBL/GenBank/DDBJ databases">
        <title>Transcriptome Assembly of Anthurium amnicola.</title>
        <authorList>
            <person name="Suzuki J."/>
        </authorList>
    </citation>
    <scope>NUCLEOTIDE SEQUENCE</scope>
</reference>
<evidence type="ECO:0000256" key="1">
    <source>
        <dbReference type="SAM" id="MobiDB-lite"/>
    </source>
</evidence>
<accession>A0A1D1YMZ7</accession>
<feature type="compositionally biased region" description="Low complexity" evidence="1">
    <location>
        <begin position="188"/>
        <end position="207"/>
    </location>
</feature>
<dbReference type="AlphaFoldDB" id="A0A1D1YMZ7"/>
<organism evidence="2">
    <name type="scientific">Anthurium amnicola</name>
    <dbReference type="NCBI Taxonomy" id="1678845"/>
    <lineage>
        <taxon>Eukaryota</taxon>
        <taxon>Viridiplantae</taxon>
        <taxon>Streptophyta</taxon>
        <taxon>Embryophyta</taxon>
        <taxon>Tracheophyta</taxon>
        <taxon>Spermatophyta</taxon>
        <taxon>Magnoliopsida</taxon>
        <taxon>Liliopsida</taxon>
        <taxon>Araceae</taxon>
        <taxon>Pothoideae</taxon>
        <taxon>Potheae</taxon>
        <taxon>Anthurium</taxon>
    </lineage>
</organism>
<protein>
    <submittedName>
        <fullName evidence="2">Uncharacterized protein</fullName>
    </submittedName>
</protein>
<feature type="compositionally biased region" description="Low complexity" evidence="1">
    <location>
        <begin position="143"/>
        <end position="172"/>
    </location>
</feature>